<evidence type="ECO:0000313" key="3">
    <source>
        <dbReference type="EMBL" id="NYY96094.1"/>
    </source>
</evidence>
<dbReference type="PROSITE" id="PS51737">
    <property type="entry name" value="RECOMBINASE_DNA_BIND"/>
    <property type="match status" value="1"/>
</dbReference>
<accession>A0A7Z0TWF9</accession>
<evidence type="ECO:0000259" key="2">
    <source>
        <dbReference type="PROSITE" id="PS51737"/>
    </source>
</evidence>
<reference evidence="3" key="2">
    <citation type="submission" date="2020-06" db="EMBL/GenBank/DDBJ databases">
        <title>Whole Genome Sequence of Bradyrhizobium sp. Strain 323S2.</title>
        <authorList>
            <person name="Bromfield E.S.P."/>
        </authorList>
    </citation>
    <scope>NUCLEOTIDE SEQUENCE [LARGE SCALE GENOMIC DNA]</scope>
    <source>
        <strain evidence="3">323S2</strain>
    </source>
</reference>
<dbReference type="Pfam" id="PF07508">
    <property type="entry name" value="Recombinase"/>
    <property type="match status" value="1"/>
</dbReference>
<dbReference type="GO" id="GO:0003677">
    <property type="term" value="F:DNA binding"/>
    <property type="evidence" value="ECO:0007669"/>
    <property type="project" value="InterPro"/>
</dbReference>
<protein>
    <submittedName>
        <fullName evidence="3">Recombinase family protein</fullName>
    </submittedName>
</protein>
<dbReference type="Pfam" id="PF00239">
    <property type="entry name" value="Resolvase"/>
    <property type="match status" value="1"/>
</dbReference>
<dbReference type="PANTHER" id="PTHR30461:SF23">
    <property type="entry name" value="DNA RECOMBINASE-RELATED"/>
    <property type="match status" value="1"/>
</dbReference>
<sequence length="500" mass="55039">MITRSTKPKRVAIYSRYSSDLQNDRSIEDQIAVCEKFAARQGWSVAGNFYDRAVSGASLFGRPQFARMVSDAHAGAFDIILSEDLDRLSRSQSDIAQLFEQMNFAEIEIHTIADGLTTEMHIGLKGTMSALFLKGLAQKVRRGLGGVVRQGRNPGGDLYGYTPRKGEPGVLDINPETSAIVKRIFEEYVAGASPRVIAAALNADNIPAPRGGQWNASTINGNTARGQGLLLNERFVGRVVWNKRRSVKDPKTGRRITRTNPESEWVTQDVSGLRILDDRLFEAARARRLEAGTPASRRKPKTIRLLSGLLRCGACGSGMAVLGSDRSGPRVRCSRNRESGSCKNAARYYLEKIERLVLDRLKVQIDNPALMGQFVEAYLAERRALSADARRDKVKITAKIATCQRAIENLITAVENGTLGSDEVAMRLQAQRLEKGRLQQELASADEFVASVDLHPTAIKRFKQNLEHIAGARGEIDPQVAASFRELVDSVVVMPSPSYS</sequence>
<dbReference type="SUPFAM" id="SSF53041">
    <property type="entry name" value="Resolvase-like"/>
    <property type="match status" value="1"/>
</dbReference>
<organism evidence="3">
    <name type="scientific">Bradyrhizobium barranii subsp. barranii</name>
    <dbReference type="NCBI Taxonomy" id="2823807"/>
    <lineage>
        <taxon>Bacteria</taxon>
        <taxon>Pseudomonadati</taxon>
        <taxon>Pseudomonadota</taxon>
        <taxon>Alphaproteobacteria</taxon>
        <taxon>Hyphomicrobiales</taxon>
        <taxon>Nitrobacteraceae</taxon>
        <taxon>Bradyrhizobium</taxon>
        <taxon>Bradyrhizobium barranii</taxon>
    </lineage>
</organism>
<dbReference type="InterPro" id="IPR036162">
    <property type="entry name" value="Resolvase-like_N_sf"/>
</dbReference>
<dbReference type="SMART" id="SM00857">
    <property type="entry name" value="Resolvase"/>
    <property type="match status" value="1"/>
</dbReference>
<feature type="domain" description="Recombinase" evidence="2">
    <location>
        <begin position="158"/>
        <end position="295"/>
    </location>
</feature>
<feature type="domain" description="Resolvase/invertase-type recombinase catalytic" evidence="1">
    <location>
        <begin position="10"/>
        <end position="154"/>
    </location>
</feature>
<dbReference type="InterPro" id="IPR050639">
    <property type="entry name" value="SSR_resolvase"/>
</dbReference>
<dbReference type="RefSeq" id="WP_166342357.1">
    <property type="nucleotide sequence ID" value="NZ_CP088280.1"/>
</dbReference>
<evidence type="ECO:0000313" key="5">
    <source>
        <dbReference type="Proteomes" id="UP000564836"/>
    </source>
</evidence>
<dbReference type="InterPro" id="IPR038109">
    <property type="entry name" value="DNA_bind_recomb_sf"/>
</dbReference>
<dbReference type="InterPro" id="IPR006119">
    <property type="entry name" value="Resolv_N"/>
</dbReference>
<evidence type="ECO:0000259" key="1">
    <source>
        <dbReference type="PROSITE" id="PS51736"/>
    </source>
</evidence>
<dbReference type="InterPro" id="IPR011109">
    <property type="entry name" value="DNA_bind_recombinase_dom"/>
</dbReference>
<name>A0A7Z0TWF9_9BRAD</name>
<reference evidence="4 5" key="1">
    <citation type="journal article" date="2017" name="Syst. Appl. Microbiol.">
        <title>Soybeans inoculated with root zone soils of Canadian native legumes harbour diverse and novel Bradyrhizobium spp. that possess agricultural potential.</title>
        <authorList>
            <person name="Bromfield E.S.P."/>
            <person name="Cloutier S."/>
            <person name="Tambong J.T."/>
            <person name="Tran Thi T.V."/>
        </authorList>
    </citation>
    <scope>NUCLEOTIDE SEQUENCE [LARGE SCALE GENOMIC DNA]</scope>
    <source>
        <strain evidence="4 5">323S2</strain>
    </source>
</reference>
<dbReference type="Gene3D" id="3.90.1750.20">
    <property type="entry name" value="Putative Large Serine Recombinase, Chain B, Domain 2"/>
    <property type="match status" value="1"/>
</dbReference>
<dbReference type="Pfam" id="PF13408">
    <property type="entry name" value="Zn_ribbon_recom"/>
    <property type="match status" value="1"/>
</dbReference>
<dbReference type="PROSITE" id="PS51736">
    <property type="entry name" value="RECOMBINASES_3"/>
    <property type="match status" value="1"/>
</dbReference>
<dbReference type="GO" id="GO:0000150">
    <property type="term" value="F:DNA strand exchange activity"/>
    <property type="evidence" value="ECO:0007669"/>
    <property type="project" value="InterPro"/>
</dbReference>
<dbReference type="CDD" id="cd00338">
    <property type="entry name" value="Ser_Recombinase"/>
    <property type="match status" value="1"/>
</dbReference>
<evidence type="ECO:0000313" key="4">
    <source>
        <dbReference type="EMBL" id="UGX97119.1"/>
    </source>
</evidence>
<dbReference type="EMBL" id="JACBFH010000001">
    <property type="protein sequence ID" value="NYY96094.1"/>
    <property type="molecule type" value="Genomic_DNA"/>
</dbReference>
<dbReference type="EMBL" id="CP088280">
    <property type="protein sequence ID" value="UGX97119.1"/>
    <property type="molecule type" value="Genomic_DNA"/>
</dbReference>
<dbReference type="Proteomes" id="UP000564836">
    <property type="component" value="Chromosome"/>
</dbReference>
<dbReference type="InterPro" id="IPR025827">
    <property type="entry name" value="Zn_ribbon_recom_dom"/>
</dbReference>
<dbReference type="PANTHER" id="PTHR30461">
    <property type="entry name" value="DNA-INVERTASE FROM LAMBDOID PROPHAGE"/>
    <property type="match status" value="1"/>
</dbReference>
<proteinExistence type="predicted"/>
<dbReference type="Gene3D" id="3.40.50.1390">
    <property type="entry name" value="Resolvase, N-terminal catalytic domain"/>
    <property type="match status" value="1"/>
</dbReference>
<dbReference type="AlphaFoldDB" id="A0A7Z0TWF9"/>
<reference evidence="4 5" key="3">
    <citation type="journal article" date="2022" name="Int. J. Syst. Evol. Microbiol.">
        <title>Strains of Bradyrhizobium barranii sp. nov. associated with legumes native to Canada are symbionts of soybeans and belong to different subspecies (subsp. barranii subsp. nov. and subsp. apii subsp. nov.) and symbiovars (sv. glycinearum and sv. septentrionale).</title>
        <authorList>
            <person name="Bromfield E.S.P."/>
            <person name="Cloutier S."/>
            <person name="Wasai-Hara S."/>
            <person name="Minamisawa K."/>
        </authorList>
    </citation>
    <scope>NUCLEOTIDE SEQUENCE [LARGE SCALE GENOMIC DNA]</scope>
    <source>
        <strain evidence="4 5">323S2</strain>
    </source>
</reference>
<gene>
    <name evidence="4" type="ORF">G6321_00019090</name>
    <name evidence="3" type="ORF">G6321_49110</name>
</gene>